<sequence>MIIYSTISTIQINIILYLPYAIIAPLGLSFSNSNFSPQKLSPDPILAAGFAYFPA</sequence>
<dbReference type="Proteomes" id="UP000238479">
    <property type="component" value="Chromosome 5"/>
</dbReference>
<comment type="caution">
    <text evidence="2">The sequence shown here is derived from an EMBL/GenBank/DDBJ whole genome shotgun (WGS) entry which is preliminary data.</text>
</comment>
<keyword evidence="1" id="KW-0472">Membrane</keyword>
<accession>A0A2P6QCA6</accession>
<keyword evidence="1" id="KW-1133">Transmembrane helix</keyword>
<proteinExistence type="predicted"/>
<gene>
    <name evidence="2" type="ORF">RchiOBHm_Chr5g0039611</name>
</gene>
<organism evidence="2 3">
    <name type="scientific">Rosa chinensis</name>
    <name type="common">China rose</name>
    <dbReference type="NCBI Taxonomy" id="74649"/>
    <lineage>
        <taxon>Eukaryota</taxon>
        <taxon>Viridiplantae</taxon>
        <taxon>Streptophyta</taxon>
        <taxon>Embryophyta</taxon>
        <taxon>Tracheophyta</taxon>
        <taxon>Spermatophyta</taxon>
        <taxon>Magnoliopsida</taxon>
        <taxon>eudicotyledons</taxon>
        <taxon>Gunneridae</taxon>
        <taxon>Pentapetalae</taxon>
        <taxon>rosids</taxon>
        <taxon>fabids</taxon>
        <taxon>Rosales</taxon>
        <taxon>Rosaceae</taxon>
        <taxon>Rosoideae</taxon>
        <taxon>Rosoideae incertae sedis</taxon>
        <taxon>Rosa</taxon>
    </lineage>
</organism>
<evidence type="ECO:0000313" key="2">
    <source>
        <dbReference type="EMBL" id="PRQ31818.1"/>
    </source>
</evidence>
<protein>
    <submittedName>
        <fullName evidence="2">Uncharacterized protein</fullName>
    </submittedName>
</protein>
<evidence type="ECO:0000256" key="1">
    <source>
        <dbReference type="SAM" id="Phobius"/>
    </source>
</evidence>
<name>A0A2P6QCA6_ROSCH</name>
<keyword evidence="1" id="KW-0812">Transmembrane</keyword>
<evidence type="ECO:0000313" key="3">
    <source>
        <dbReference type="Proteomes" id="UP000238479"/>
    </source>
</evidence>
<reference evidence="2 3" key="1">
    <citation type="journal article" date="2018" name="Nat. Genet.">
        <title>The Rosa genome provides new insights in the design of modern roses.</title>
        <authorList>
            <person name="Bendahmane M."/>
        </authorList>
    </citation>
    <scope>NUCLEOTIDE SEQUENCE [LARGE SCALE GENOMIC DNA]</scope>
    <source>
        <strain evidence="3">cv. Old Blush</strain>
    </source>
</reference>
<keyword evidence="3" id="KW-1185">Reference proteome</keyword>
<feature type="transmembrane region" description="Helical" evidence="1">
    <location>
        <begin position="12"/>
        <end position="30"/>
    </location>
</feature>
<dbReference type="EMBL" id="PDCK01000043">
    <property type="protein sequence ID" value="PRQ31818.1"/>
    <property type="molecule type" value="Genomic_DNA"/>
</dbReference>
<dbReference type="Gramene" id="PRQ31818">
    <property type="protein sequence ID" value="PRQ31818"/>
    <property type="gene ID" value="RchiOBHm_Chr5g0039611"/>
</dbReference>
<dbReference type="AlphaFoldDB" id="A0A2P6QCA6"/>